<dbReference type="KEGG" id="mzi:HWN40_03370"/>
<dbReference type="PIRSF" id="PIRSF005572">
    <property type="entry name" value="NifS"/>
    <property type="match status" value="1"/>
</dbReference>
<dbReference type="InterPro" id="IPR015421">
    <property type="entry name" value="PyrdxlP-dep_Trfase_major"/>
</dbReference>
<evidence type="ECO:0000256" key="5">
    <source>
        <dbReference type="ARBA" id="ARBA00022898"/>
    </source>
</evidence>
<dbReference type="PANTHER" id="PTHR43586:SF8">
    <property type="entry name" value="CYSTEINE DESULFURASE 1, CHLOROPLASTIC"/>
    <property type="match status" value="1"/>
</dbReference>
<dbReference type="SUPFAM" id="SSF53383">
    <property type="entry name" value="PLP-dependent transferases"/>
    <property type="match status" value="1"/>
</dbReference>
<dbReference type="InterPro" id="IPR015424">
    <property type="entry name" value="PyrdxlP-dep_Trfase"/>
</dbReference>
<dbReference type="InterPro" id="IPR020578">
    <property type="entry name" value="Aminotrans_V_PyrdxlP_BS"/>
</dbReference>
<proteinExistence type="inferred from homology"/>
<comment type="similarity">
    <text evidence="2">Belongs to the class-V pyridoxal-phosphate-dependent aminotransferase family. Csd subfamily.</text>
</comment>
<evidence type="ECO:0000313" key="9">
    <source>
        <dbReference type="EMBL" id="QLC49369.1"/>
    </source>
</evidence>
<dbReference type="InterPro" id="IPR010970">
    <property type="entry name" value="Cys_dSase_SufS"/>
</dbReference>
<feature type="domain" description="Aminotransferase class V" evidence="8">
    <location>
        <begin position="18"/>
        <end position="382"/>
    </location>
</feature>
<dbReference type="OrthoDB" id="5817at2157"/>
<evidence type="ECO:0000256" key="3">
    <source>
        <dbReference type="ARBA" id="ARBA00012239"/>
    </source>
</evidence>
<evidence type="ECO:0000256" key="1">
    <source>
        <dbReference type="ARBA" id="ARBA00001933"/>
    </source>
</evidence>
<dbReference type="AlphaFoldDB" id="A0A7D5IAX7"/>
<dbReference type="Gene3D" id="3.40.640.10">
    <property type="entry name" value="Type I PLP-dependent aspartate aminotransferase-like (Major domain)"/>
    <property type="match status" value="1"/>
</dbReference>
<gene>
    <name evidence="9" type="ORF">HWN40_03370</name>
</gene>
<dbReference type="GO" id="GO:0031071">
    <property type="term" value="F:cysteine desulfurase activity"/>
    <property type="evidence" value="ECO:0007669"/>
    <property type="project" value="UniProtKB-EC"/>
</dbReference>
<protein>
    <recommendedName>
        <fullName evidence="3">cysteine desulfurase</fullName>
        <ecNumber evidence="3">2.8.1.7</ecNumber>
    </recommendedName>
</protein>
<evidence type="ECO:0000256" key="7">
    <source>
        <dbReference type="RuleBase" id="RU004504"/>
    </source>
</evidence>
<dbReference type="GO" id="GO:0006534">
    <property type="term" value="P:cysteine metabolic process"/>
    <property type="evidence" value="ECO:0007669"/>
    <property type="project" value="InterPro"/>
</dbReference>
<evidence type="ECO:0000313" key="10">
    <source>
        <dbReference type="Proteomes" id="UP000509594"/>
    </source>
</evidence>
<dbReference type="PROSITE" id="PS00595">
    <property type="entry name" value="AA_TRANSFER_CLASS_5"/>
    <property type="match status" value="1"/>
</dbReference>
<comment type="cofactor">
    <cofactor evidence="1 7">
        <name>pyridoxal 5'-phosphate</name>
        <dbReference type="ChEBI" id="CHEBI:597326"/>
    </cofactor>
</comment>
<organism evidence="9 10">
    <name type="scientific">Methanolobus zinderi</name>
    <dbReference type="NCBI Taxonomy" id="536044"/>
    <lineage>
        <taxon>Archaea</taxon>
        <taxon>Methanobacteriati</taxon>
        <taxon>Methanobacteriota</taxon>
        <taxon>Stenosarchaea group</taxon>
        <taxon>Methanomicrobia</taxon>
        <taxon>Methanosarcinales</taxon>
        <taxon>Methanosarcinaceae</taxon>
        <taxon>Methanolobus</taxon>
    </lineage>
</organism>
<dbReference type="EC" id="2.8.1.7" evidence="3"/>
<dbReference type="GeneID" id="55820683"/>
<keyword evidence="10" id="KW-1185">Reference proteome</keyword>
<dbReference type="Gene3D" id="3.90.1150.10">
    <property type="entry name" value="Aspartate Aminotransferase, domain 1"/>
    <property type="match status" value="1"/>
</dbReference>
<accession>A0A7D5IAX7</accession>
<dbReference type="EMBL" id="CP058215">
    <property type="protein sequence ID" value="QLC49369.1"/>
    <property type="molecule type" value="Genomic_DNA"/>
</dbReference>
<evidence type="ECO:0000256" key="6">
    <source>
        <dbReference type="ARBA" id="ARBA00050776"/>
    </source>
</evidence>
<evidence type="ECO:0000259" key="8">
    <source>
        <dbReference type="Pfam" id="PF00266"/>
    </source>
</evidence>
<dbReference type="InterPro" id="IPR000192">
    <property type="entry name" value="Aminotrans_V_dom"/>
</dbReference>
<dbReference type="GO" id="GO:0030170">
    <property type="term" value="F:pyridoxal phosphate binding"/>
    <property type="evidence" value="ECO:0007669"/>
    <property type="project" value="InterPro"/>
</dbReference>
<sequence length="393" mass="43689">MDIKNIRNDFPLLKDLAYMDNAATSLSPETVIHAMNEFERHYRSNVGRGVHRLTTVSTQRYWDAHRKVAEFIGGENGTTVLTRNTTEAVNMVACGIKWQSGDRVVSTLLEHHSNFLPWMKLGERGVDFTLIEPHPDGSIDSAAFEDAIDDNTRLVALTHASNVLGNVLPVKEIASICKEHGAKLLVDAAQSVPHMPVDVEEIGCDYFCFSGHKMLGPTGTGILWMKEEDIEPLLLGGGAIDSVSRDKYTLAEGYQKFEAGTPNISGMIGLGYAVDYLEKLGTDKIERHEKKLTGRLIQGLEEIENVHLYGPHELDHRIGVVSFNVEGIHPHEVSHILDEASGVITRSGEHCCQPLMEYMGLQNGTVRASVYLYNTEEEIDLLLDTVEEITRRL</sequence>
<dbReference type="CDD" id="cd06453">
    <property type="entry name" value="SufS_like"/>
    <property type="match status" value="1"/>
</dbReference>
<evidence type="ECO:0000256" key="4">
    <source>
        <dbReference type="ARBA" id="ARBA00022679"/>
    </source>
</evidence>
<evidence type="ECO:0000256" key="2">
    <source>
        <dbReference type="ARBA" id="ARBA00010447"/>
    </source>
</evidence>
<keyword evidence="5" id="KW-0663">Pyridoxal phosphate</keyword>
<dbReference type="RefSeq" id="WP_176964432.1">
    <property type="nucleotide sequence ID" value="NZ_CP058215.1"/>
</dbReference>
<comment type="catalytic activity">
    <reaction evidence="6">
        <text>(sulfur carrier)-H + L-cysteine = (sulfur carrier)-SH + L-alanine</text>
        <dbReference type="Rhea" id="RHEA:43892"/>
        <dbReference type="Rhea" id="RHEA-COMP:14737"/>
        <dbReference type="Rhea" id="RHEA-COMP:14739"/>
        <dbReference type="ChEBI" id="CHEBI:29917"/>
        <dbReference type="ChEBI" id="CHEBI:35235"/>
        <dbReference type="ChEBI" id="CHEBI:57972"/>
        <dbReference type="ChEBI" id="CHEBI:64428"/>
        <dbReference type="EC" id="2.8.1.7"/>
    </reaction>
</comment>
<dbReference type="InterPro" id="IPR016454">
    <property type="entry name" value="Cysteine_dSase"/>
</dbReference>
<dbReference type="Pfam" id="PF00266">
    <property type="entry name" value="Aminotran_5"/>
    <property type="match status" value="1"/>
</dbReference>
<dbReference type="Proteomes" id="UP000509594">
    <property type="component" value="Chromosome"/>
</dbReference>
<dbReference type="PANTHER" id="PTHR43586">
    <property type="entry name" value="CYSTEINE DESULFURASE"/>
    <property type="match status" value="1"/>
</dbReference>
<keyword evidence="4" id="KW-0808">Transferase</keyword>
<name>A0A7D5IAX7_9EURY</name>
<dbReference type="InterPro" id="IPR015422">
    <property type="entry name" value="PyrdxlP-dep_Trfase_small"/>
</dbReference>
<reference evidence="9 10" key="1">
    <citation type="submission" date="2020-06" db="EMBL/GenBank/DDBJ databases">
        <title>Methanolobus halotolerans sp. nov., isolated from a saline lake Tus in Siberia.</title>
        <authorList>
            <person name="Shen Y."/>
            <person name="Chen S.-C."/>
            <person name="Lai M.-C."/>
            <person name="Huang H.-H."/>
            <person name="Chiu H.-H."/>
            <person name="Tang S.-L."/>
            <person name="Rogozin D.Y."/>
            <person name="Degermendzhy A.G."/>
        </authorList>
    </citation>
    <scope>NUCLEOTIDE SEQUENCE [LARGE SCALE GENOMIC DNA]</scope>
    <source>
        <strain evidence="9 10">DSM 21339</strain>
    </source>
</reference>